<evidence type="ECO:0000313" key="1">
    <source>
        <dbReference type="EMBL" id="SED35385.1"/>
    </source>
</evidence>
<sequence>MNDRAAGANPRRTEPGAVALATDGLESYLGVRWHER</sequence>
<dbReference type="EMBL" id="FNSO01000004">
    <property type="protein sequence ID" value="SED35385.1"/>
    <property type="molecule type" value="Genomic_DNA"/>
</dbReference>
<dbReference type="AlphaFoldDB" id="A0A1H4ZZW2"/>
<dbReference type="Proteomes" id="UP000199622">
    <property type="component" value="Unassembled WGS sequence"/>
</dbReference>
<reference evidence="2" key="1">
    <citation type="submission" date="2016-10" db="EMBL/GenBank/DDBJ databases">
        <authorList>
            <person name="Varghese N."/>
            <person name="Submissions S."/>
        </authorList>
    </citation>
    <scope>NUCLEOTIDE SEQUENCE [LARGE SCALE GENOMIC DNA]</scope>
    <source>
        <strain evidence="2">DSM 44544</strain>
    </source>
</reference>
<evidence type="ECO:0000313" key="2">
    <source>
        <dbReference type="Proteomes" id="UP000199622"/>
    </source>
</evidence>
<dbReference type="STRING" id="208445.SAMN04489727_7531"/>
<gene>
    <name evidence="1" type="ORF">SAMN04489727_7531</name>
</gene>
<accession>A0A1H4ZZW2</accession>
<name>A0A1H4ZZW2_9PSEU</name>
<keyword evidence="2" id="KW-1185">Reference proteome</keyword>
<organism evidence="1 2">
    <name type="scientific">Amycolatopsis tolypomycina</name>
    <dbReference type="NCBI Taxonomy" id="208445"/>
    <lineage>
        <taxon>Bacteria</taxon>
        <taxon>Bacillati</taxon>
        <taxon>Actinomycetota</taxon>
        <taxon>Actinomycetes</taxon>
        <taxon>Pseudonocardiales</taxon>
        <taxon>Pseudonocardiaceae</taxon>
        <taxon>Amycolatopsis</taxon>
    </lineage>
</organism>
<proteinExistence type="predicted"/>
<protein>
    <submittedName>
        <fullName evidence="1">Uncharacterized protein</fullName>
    </submittedName>
</protein>